<reference evidence="1" key="1">
    <citation type="submission" date="2023-04" db="EMBL/GenBank/DDBJ databases">
        <authorList>
            <person name="Vijverberg K."/>
            <person name="Xiong W."/>
            <person name="Schranz E."/>
        </authorList>
    </citation>
    <scope>NUCLEOTIDE SEQUENCE</scope>
</reference>
<sequence length="288" mass="33231">MVTVYWELLNNRICVWYRSCKNVAKTHLTGFEGDVEAERAQAPIGMGRQAWNAKIYSLNLLRWTPKESFLRLQIYCYNLEKKNLVTVTHIKISDGNKFEYFFMAIGSAVQAFQRCLHPIIIIDSAHLIGKYFCTMLLAIGMEGLIVNSDDEVVAFYSNNRVKKFFKKPSNEKSQVSDAKGSFDGKSISEEKKVKRKEIKCEDAKIEKKLKGDSGFDFHYSNGADRMANDCMLQKRDEKKNRVKDESYYVERLEEVRAKEKGMSLVASGMDEEEGTYQIWSSSFDDEEM</sequence>
<keyword evidence="2" id="KW-1185">Reference proteome</keyword>
<organism evidence="1 2">
    <name type="scientific">Lactuca saligna</name>
    <name type="common">Willowleaf lettuce</name>
    <dbReference type="NCBI Taxonomy" id="75948"/>
    <lineage>
        <taxon>Eukaryota</taxon>
        <taxon>Viridiplantae</taxon>
        <taxon>Streptophyta</taxon>
        <taxon>Embryophyta</taxon>
        <taxon>Tracheophyta</taxon>
        <taxon>Spermatophyta</taxon>
        <taxon>Magnoliopsida</taxon>
        <taxon>eudicotyledons</taxon>
        <taxon>Gunneridae</taxon>
        <taxon>Pentapetalae</taxon>
        <taxon>asterids</taxon>
        <taxon>campanulids</taxon>
        <taxon>Asterales</taxon>
        <taxon>Asteraceae</taxon>
        <taxon>Cichorioideae</taxon>
        <taxon>Cichorieae</taxon>
        <taxon>Lactucinae</taxon>
        <taxon>Lactuca</taxon>
    </lineage>
</organism>
<dbReference type="EMBL" id="OX465084">
    <property type="protein sequence ID" value="CAI9298675.1"/>
    <property type="molecule type" value="Genomic_DNA"/>
</dbReference>
<evidence type="ECO:0000313" key="1">
    <source>
        <dbReference type="EMBL" id="CAI9298675.1"/>
    </source>
</evidence>
<gene>
    <name evidence="1" type="ORF">LSALG_LOCUS37424</name>
</gene>
<accession>A0AA36EMC6</accession>
<protein>
    <submittedName>
        <fullName evidence="1">Uncharacterized protein</fullName>
    </submittedName>
</protein>
<name>A0AA36EMC6_LACSI</name>
<proteinExistence type="predicted"/>
<evidence type="ECO:0000313" key="2">
    <source>
        <dbReference type="Proteomes" id="UP001177003"/>
    </source>
</evidence>
<dbReference type="AlphaFoldDB" id="A0AA36EMC6"/>
<dbReference type="Proteomes" id="UP001177003">
    <property type="component" value="Chromosome 8"/>
</dbReference>